<keyword evidence="11" id="KW-1185">Reference proteome</keyword>
<proteinExistence type="inferred from homology"/>
<comment type="caution">
    <text evidence="10">The sequence shown here is derived from an EMBL/GenBank/DDBJ whole genome shotgun (WGS) entry which is preliminary data.</text>
</comment>
<dbReference type="InterPro" id="IPR044635">
    <property type="entry name" value="UBP14-like"/>
</dbReference>
<evidence type="ECO:0000259" key="9">
    <source>
        <dbReference type="PROSITE" id="PS50235"/>
    </source>
</evidence>
<dbReference type="SUPFAM" id="SSF54001">
    <property type="entry name" value="Cysteine proteinases"/>
    <property type="match status" value="1"/>
</dbReference>
<dbReference type="PANTHER" id="PTHR43982:SF1">
    <property type="entry name" value="UBIQUITIN CARBOXYL-TERMINAL HYDROLASE 14"/>
    <property type="match status" value="1"/>
</dbReference>
<keyword evidence="5 6" id="KW-0788">Thiol protease</keyword>
<dbReference type="InterPro" id="IPR000626">
    <property type="entry name" value="Ubiquitin-like_dom"/>
</dbReference>
<feature type="domain" description="USP" evidence="9">
    <location>
        <begin position="105"/>
        <end position="604"/>
    </location>
</feature>
<dbReference type="PANTHER" id="PTHR43982">
    <property type="entry name" value="UBIQUITIN CARBOXYL-TERMINAL HYDROLASE"/>
    <property type="match status" value="1"/>
</dbReference>
<feature type="domain" description="Ubiquitin-like" evidence="8">
    <location>
        <begin position="4"/>
        <end position="72"/>
    </location>
</feature>
<comment type="catalytic activity">
    <reaction evidence="1 6">
        <text>Thiol-dependent hydrolysis of ester, thioester, amide, peptide and isopeptide bonds formed by the C-terminal Gly of ubiquitin (a 76-residue protein attached to proteins as an intracellular targeting signal).</text>
        <dbReference type="EC" id="3.4.19.12"/>
    </reaction>
</comment>
<dbReference type="Gene3D" id="3.10.20.90">
    <property type="entry name" value="Phosphatidylinositol 3-kinase Catalytic Subunit, Chain A, domain 1"/>
    <property type="match status" value="1"/>
</dbReference>
<accession>A0ABR3JAK4</accession>
<dbReference type="SMART" id="SM00213">
    <property type="entry name" value="UBQ"/>
    <property type="match status" value="1"/>
</dbReference>
<feature type="region of interest" description="Disordered" evidence="7">
    <location>
        <begin position="164"/>
        <end position="193"/>
    </location>
</feature>
<keyword evidence="3 6" id="KW-0833">Ubl conjugation pathway</keyword>
<feature type="compositionally biased region" description="Low complexity" evidence="7">
    <location>
        <begin position="165"/>
        <end position="186"/>
    </location>
</feature>
<name>A0ABR3JAK4_9AGAR</name>
<dbReference type="InterPro" id="IPR029071">
    <property type="entry name" value="Ubiquitin-like_domsf"/>
</dbReference>
<dbReference type="PROSITE" id="PS50235">
    <property type="entry name" value="USP_3"/>
    <property type="match status" value="1"/>
</dbReference>
<evidence type="ECO:0000256" key="3">
    <source>
        <dbReference type="ARBA" id="ARBA00022786"/>
    </source>
</evidence>
<dbReference type="InterPro" id="IPR038765">
    <property type="entry name" value="Papain-like_cys_pep_sf"/>
</dbReference>
<evidence type="ECO:0000256" key="7">
    <source>
        <dbReference type="SAM" id="MobiDB-lite"/>
    </source>
</evidence>
<dbReference type="EC" id="3.4.19.12" evidence="6"/>
<dbReference type="CDD" id="cd16104">
    <property type="entry name" value="Ubl_USP14_like"/>
    <property type="match status" value="1"/>
</dbReference>
<dbReference type="Gene3D" id="3.90.70.10">
    <property type="entry name" value="Cysteine proteinases"/>
    <property type="match status" value="1"/>
</dbReference>
<dbReference type="InterPro" id="IPR001394">
    <property type="entry name" value="Peptidase_C19_UCH"/>
</dbReference>
<gene>
    <name evidence="10" type="ORF">HGRIS_006950</name>
</gene>
<dbReference type="Proteomes" id="UP001556367">
    <property type="component" value="Unassembled WGS sequence"/>
</dbReference>
<dbReference type="Pfam" id="PF00443">
    <property type="entry name" value="UCH"/>
    <property type="match status" value="1"/>
</dbReference>
<evidence type="ECO:0000259" key="8">
    <source>
        <dbReference type="PROSITE" id="PS50053"/>
    </source>
</evidence>
<dbReference type="PROSITE" id="PS00972">
    <property type="entry name" value="USP_1"/>
    <property type="match status" value="1"/>
</dbReference>
<dbReference type="PROSITE" id="PS50053">
    <property type="entry name" value="UBIQUITIN_2"/>
    <property type="match status" value="1"/>
</dbReference>
<evidence type="ECO:0000256" key="6">
    <source>
        <dbReference type="RuleBase" id="RU366025"/>
    </source>
</evidence>
<dbReference type="PROSITE" id="PS00973">
    <property type="entry name" value="USP_2"/>
    <property type="match status" value="1"/>
</dbReference>
<sequence length="607" mass="65292">MAPLSVHIKHAGRTHDVTLDPALPATAFKQSIYEVTGVPTDRMKVMVKGGMLKDDANWSKIAPKEGQTFMVIGAAGELPKPPEKKTVFLEDLDDEELASALAKPVGLVNLGNTCYMAASVQALRAVSELRPAIGVPEPSASNALRSTAESIDPELDAAIAMSIQEASGESSTGGAAASSAAGEARAPGGGSASPLGRELSKLYAQMGSTSEAVTPTAFLAALREVNPQFAERDRSGKAAAAMGMGGGFAQQDSEECYSLILHALRDVPGLPPQPLVKLPASDDGMQVDEPLPVQAEGDRKKFIEQFMMGEMRRELSCDEAPEEEKSVRHEKVLKVECNINITTNYLLSGIMNSLDQKVEKLSPALGRQANYTQRSRMTRLPAYLSVHMVRFAWRADIQKKAKIMRKVKFPTELDALDLVTDELKTRLTPVNRRLQEVSKDRSDRRQQRKRTKAKKERDAGVQAAAAASGSAPAPEAPEAQAAEGAASAVGVDLEDEIVYRRREGAELLSLLDKDVQADTGANVSGLYDLVAIVTHKGAAADAGHYMGFVKKSAFHTAAVDAEDEDEDWYKFDDDKVSLFPKEKLATLDGGGEDSSAYVLLYKAKPLV</sequence>
<protein>
    <recommendedName>
        <fullName evidence="6">Ubiquitin carboxyl-terminal hydrolase</fullName>
        <ecNumber evidence="6">3.4.19.12</ecNumber>
    </recommendedName>
</protein>
<evidence type="ECO:0000313" key="10">
    <source>
        <dbReference type="EMBL" id="KAL0952715.1"/>
    </source>
</evidence>
<reference evidence="11" key="1">
    <citation type="submission" date="2024-06" db="EMBL/GenBank/DDBJ databases">
        <title>Multi-omics analyses provide insights into the biosynthesis of the anticancer antibiotic pleurotin in Hohenbuehelia grisea.</title>
        <authorList>
            <person name="Weaver J.A."/>
            <person name="Alberti F."/>
        </authorList>
    </citation>
    <scope>NUCLEOTIDE SEQUENCE [LARGE SCALE GENOMIC DNA]</scope>
    <source>
        <strain evidence="11">T-177</strain>
    </source>
</reference>
<keyword evidence="4 6" id="KW-0378">Hydrolase</keyword>
<comment type="similarity">
    <text evidence="6">Belongs to the peptidase C19 family.</text>
</comment>
<evidence type="ECO:0000313" key="11">
    <source>
        <dbReference type="Proteomes" id="UP001556367"/>
    </source>
</evidence>
<keyword evidence="2 6" id="KW-0645">Protease</keyword>
<organism evidence="10 11">
    <name type="scientific">Hohenbuehelia grisea</name>
    <dbReference type="NCBI Taxonomy" id="104357"/>
    <lineage>
        <taxon>Eukaryota</taxon>
        <taxon>Fungi</taxon>
        <taxon>Dikarya</taxon>
        <taxon>Basidiomycota</taxon>
        <taxon>Agaricomycotina</taxon>
        <taxon>Agaricomycetes</taxon>
        <taxon>Agaricomycetidae</taxon>
        <taxon>Agaricales</taxon>
        <taxon>Pleurotineae</taxon>
        <taxon>Pleurotaceae</taxon>
        <taxon>Hohenbuehelia</taxon>
    </lineage>
</organism>
<feature type="region of interest" description="Disordered" evidence="7">
    <location>
        <begin position="432"/>
        <end position="483"/>
    </location>
</feature>
<evidence type="ECO:0000256" key="5">
    <source>
        <dbReference type="ARBA" id="ARBA00022807"/>
    </source>
</evidence>
<feature type="compositionally biased region" description="Basic and acidic residues" evidence="7">
    <location>
        <begin position="433"/>
        <end position="445"/>
    </location>
</feature>
<dbReference type="InterPro" id="IPR028889">
    <property type="entry name" value="USP"/>
</dbReference>
<evidence type="ECO:0000256" key="4">
    <source>
        <dbReference type="ARBA" id="ARBA00022801"/>
    </source>
</evidence>
<feature type="compositionally biased region" description="Low complexity" evidence="7">
    <location>
        <begin position="460"/>
        <end position="483"/>
    </location>
</feature>
<evidence type="ECO:0000256" key="1">
    <source>
        <dbReference type="ARBA" id="ARBA00000707"/>
    </source>
</evidence>
<dbReference type="InterPro" id="IPR018200">
    <property type="entry name" value="USP_CS"/>
</dbReference>
<dbReference type="SUPFAM" id="SSF54236">
    <property type="entry name" value="Ubiquitin-like"/>
    <property type="match status" value="1"/>
</dbReference>
<dbReference type="EMBL" id="JASNQZ010000010">
    <property type="protein sequence ID" value="KAL0952715.1"/>
    <property type="molecule type" value="Genomic_DNA"/>
</dbReference>
<evidence type="ECO:0000256" key="2">
    <source>
        <dbReference type="ARBA" id="ARBA00022670"/>
    </source>
</evidence>